<feature type="compositionally biased region" description="Polar residues" evidence="2">
    <location>
        <begin position="166"/>
        <end position="183"/>
    </location>
</feature>
<feature type="region of interest" description="Disordered" evidence="2">
    <location>
        <begin position="140"/>
        <end position="185"/>
    </location>
</feature>
<dbReference type="Gene3D" id="3.40.630.40">
    <property type="entry name" value="Zn-dependent exopeptidases"/>
    <property type="match status" value="1"/>
</dbReference>
<dbReference type="GO" id="GO:0009253">
    <property type="term" value="P:peptidoglycan catabolic process"/>
    <property type="evidence" value="ECO:0007669"/>
    <property type="project" value="InterPro"/>
</dbReference>
<evidence type="ECO:0000259" key="3">
    <source>
        <dbReference type="SMART" id="SM00646"/>
    </source>
</evidence>
<name>A0A381R5L8_9ZZZZ</name>
<proteinExistence type="predicted"/>
<evidence type="ECO:0000313" key="4">
    <source>
        <dbReference type="EMBL" id="SUZ86158.1"/>
    </source>
</evidence>
<feature type="compositionally biased region" description="Basic and acidic residues" evidence="2">
    <location>
        <begin position="140"/>
        <end position="151"/>
    </location>
</feature>
<organism evidence="4">
    <name type="scientific">marine metagenome</name>
    <dbReference type="NCBI Taxonomy" id="408172"/>
    <lineage>
        <taxon>unclassified sequences</taxon>
        <taxon>metagenomes</taxon>
        <taxon>ecological metagenomes</taxon>
    </lineage>
</organism>
<feature type="non-terminal residue" evidence="4">
    <location>
        <position position="415"/>
    </location>
</feature>
<keyword evidence="1" id="KW-0378">Hydrolase</keyword>
<evidence type="ECO:0000256" key="1">
    <source>
        <dbReference type="ARBA" id="ARBA00022801"/>
    </source>
</evidence>
<feature type="domain" description="MurNAc-LAA" evidence="3">
    <location>
        <begin position="254"/>
        <end position="412"/>
    </location>
</feature>
<dbReference type="GO" id="GO:0008745">
    <property type="term" value="F:N-acetylmuramoyl-L-alanine amidase activity"/>
    <property type="evidence" value="ECO:0007669"/>
    <property type="project" value="InterPro"/>
</dbReference>
<reference evidence="4" key="1">
    <citation type="submission" date="2018-05" db="EMBL/GenBank/DDBJ databases">
        <authorList>
            <person name="Lanie J.A."/>
            <person name="Ng W.-L."/>
            <person name="Kazmierczak K.M."/>
            <person name="Andrzejewski T.M."/>
            <person name="Davidsen T.M."/>
            <person name="Wayne K.J."/>
            <person name="Tettelin H."/>
            <person name="Glass J.I."/>
            <person name="Rusch D."/>
            <person name="Podicherti R."/>
            <person name="Tsui H.-C.T."/>
            <person name="Winkler M.E."/>
        </authorList>
    </citation>
    <scope>NUCLEOTIDE SEQUENCE</scope>
</reference>
<dbReference type="PANTHER" id="PTHR30404">
    <property type="entry name" value="N-ACETYLMURAMOYL-L-ALANINE AMIDASE"/>
    <property type="match status" value="1"/>
</dbReference>
<evidence type="ECO:0000256" key="2">
    <source>
        <dbReference type="SAM" id="MobiDB-lite"/>
    </source>
</evidence>
<dbReference type="GO" id="GO:0030288">
    <property type="term" value="C:outer membrane-bounded periplasmic space"/>
    <property type="evidence" value="ECO:0007669"/>
    <property type="project" value="TreeGrafter"/>
</dbReference>
<dbReference type="SMART" id="SM00646">
    <property type="entry name" value="Ami_3"/>
    <property type="match status" value="1"/>
</dbReference>
<dbReference type="InterPro" id="IPR050695">
    <property type="entry name" value="N-acetylmuramoyl_amidase_3"/>
</dbReference>
<dbReference type="SUPFAM" id="SSF53187">
    <property type="entry name" value="Zn-dependent exopeptidases"/>
    <property type="match status" value="1"/>
</dbReference>
<dbReference type="Pfam" id="PF01520">
    <property type="entry name" value="Amidase_3"/>
    <property type="match status" value="1"/>
</dbReference>
<dbReference type="AlphaFoldDB" id="A0A381R5L8"/>
<accession>A0A381R5L8</accession>
<feature type="non-terminal residue" evidence="4">
    <location>
        <position position="1"/>
    </location>
</feature>
<gene>
    <name evidence="4" type="ORF">METZ01_LOCUS39012</name>
</gene>
<protein>
    <recommendedName>
        <fullName evidence="3">MurNAc-LAA domain-containing protein</fullName>
    </recommendedName>
</protein>
<dbReference type="CDD" id="cd02696">
    <property type="entry name" value="MurNAc-LAA"/>
    <property type="match status" value="1"/>
</dbReference>
<dbReference type="PANTHER" id="PTHR30404:SF0">
    <property type="entry name" value="N-ACETYLMURAMOYL-L-ALANINE AMIDASE AMIC"/>
    <property type="match status" value="1"/>
</dbReference>
<dbReference type="EMBL" id="UINC01001668">
    <property type="protein sequence ID" value="SUZ86158.1"/>
    <property type="molecule type" value="Genomic_DNA"/>
</dbReference>
<sequence>VISAVWLMWTALPISSQVTNELQIEAVDGSVQLVGLDVGYGFATVPLTLFERLGWSTTEADDLVVLLGPEQIEIKLGHRTSFFRWNDQSLQFVDFPYRIEGETYIPVQLLTDFFPKRLPTLYAFNEVDFTIQAADPSEWKGDELSQAKPGEEVLSSDTLSLPDPTANPNLDLSNREQSSSEPISDTFKEERRIVVIDPGHGGGDPGALGPQGLREKDVALAVAKIMADLLSREKGVDVYLTRSEDSFVPLWERGELATQWKGENPGVFISLHANSVPERRSVRGFETYSLNVARTEHERRVVAIENAPLQVQGQSIDPDSDPEFAFLLRDLSNSGHQPWSVELSRIVQEEIGRFHPGPDRGIKQGPLAVLTNALMPSVLVEVGFLSNEDEGPLLGQDQFQDETARAVARAVMNFF</sequence>
<dbReference type="InterPro" id="IPR002508">
    <property type="entry name" value="MurNAc-LAA_cat"/>
</dbReference>